<proteinExistence type="predicted"/>
<dbReference type="Pfam" id="PF04542">
    <property type="entry name" value="Sigma70_r2"/>
    <property type="match status" value="1"/>
</dbReference>
<evidence type="ECO:0000259" key="2">
    <source>
        <dbReference type="Pfam" id="PF20239"/>
    </source>
</evidence>
<evidence type="ECO:0000313" key="3">
    <source>
        <dbReference type="EMBL" id="TYP91793.1"/>
    </source>
</evidence>
<dbReference type="InterPro" id="IPR036388">
    <property type="entry name" value="WH-like_DNA-bd_sf"/>
</dbReference>
<protein>
    <submittedName>
        <fullName evidence="3">RNA polymerase sigma-70 factor (ECF subfamily)</fullName>
    </submittedName>
</protein>
<dbReference type="Gene3D" id="1.10.10.10">
    <property type="entry name" value="Winged helix-like DNA-binding domain superfamily/Winged helix DNA-binding domain"/>
    <property type="match status" value="1"/>
</dbReference>
<dbReference type="SUPFAM" id="SSF88946">
    <property type="entry name" value="Sigma2 domain of RNA polymerase sigma factors"/>
    <property type="match status" value="1"/>
</dbReference>
<dbReference type="InterPro" id="IPR046531">
    <property type="entry name" value="DUF6596"/>
</dbReference>
<dbReference type="PANTHER" id="PTHR47756">
    <property type="entry name" value="BLL6612 PROTEIN-RELATED"/>
    <property type="match status" value="1"/>
</dbReference>
<dbReference type="InterPro" id="IPR013325">
    <property type="entry name" value="RNA_pol_sigma_r2"/>
</dbReference>
<evidence type="ECO:0000259" key="1">
    <source>
        <dbReference type="Pfam" id="PF04542"/>
    </source>
</evidence>
<dbReference type="AlphaFoldDB" id="A0A5S5D6V2"/>
<dbReference type="Pfam" id="PF20239">
    <property type="entry name" value="DUF6596"/>
    <property type="match status" value="1"/>
</dbReference>
<dbReference type="RefSeq" id="WP_246155053.1">
    <property type="nucleotide sequence ID" value="NZ_VNHX01000018.1"/>
</dbReference>
<dbReference type="EMBL" id="VNHX01000018">
    <property type="protein sequence ID" value="TYP91793.1"/>
    <property type="molecule type" value="Genomic_DNA"/>
</dbReference>
<feature type="domain" description="RNA polymerase sigma-70 region 2" evidence="1">
    <location>
        <begin position="13"/>
        <end position="76"/>
    </location>
</feature>
<accession>A0A5S5D6V2</accession>
<dbReference type="GO" id="GO:0006352">
    <property type="term" value="P:DNA-templated transcription initiation"/>
    <property type="evidence" value="ECO:0007669"/>
    <property type="project" value="InterPro"/>
</dbReference>
<dbReference type="Gene3D" id="1.10.1740.10">
    <property type="match status" value="1"/>
</dbReference>
<reference evidence="3 4" key="1">
    <citation type="submission" date="2019-07" db="EMBL/GenBank/DDBJ databases">
        <title>Genomic Encyclopedia of Archaeal and Bacterial Type Strains, Phase II (KMG-II): from individual species to whole genera.</title>
        <authorList>
            <person name="Goeker M."/>
        </authorList>
    </citation>
    <scope>NUCLEOTIDE SEQUENCE [LARGE SCALE GENOMIC DNA]</scope>
    <source>
        <strain evidence="3 4">DSM 18850</strain>
    </source>
</reference>
<comment type="caution">
    <text evidence="3">The sequence shown here is derived from an EMBL/GenBank/DDBJ whole genome shotgun (WGS) entry which is preliminary data.</text>
</comment>
<dbReference type="NCBIfam" id="TIGR02937">
    <property type="entry name" value="sigma70-ECF"/>
    <property type="match status" value="1"/>
</dbReference>
<feature type="domain" description="DUF6596" evidence="2">
    <location>
        <begin position="183"/>
        <end position="284"/>
    </location>
</feature>
<dbReference type="SUPFAM" id="SSF88659">
    <property type="entry name" value="Sigma3 and sigma4 domains of RNA polymerase sigma factors"/>
    <property type="match status" value="1"/>
</dbReference>
<dbReference type="GO" id="GO:0003700">
    <property type="term" value="F:DNA-binding transcription factor activity"/>
    <property type="evidence" value="ECO:0007669"/>
    <property type="project" value="InterPro"/>
</dbReference>
<sequence>MKGLLADLFRREFGKMVAVISRRYGLQYIEIAEDLVSETFLSAAESWQGKGIPANPEAWLYHVASQKVLLYFRRNKILMDKIVPHMRESQEIYEESAEICFTDGNIKDSQLQMLLAVCHPALGSEAQIGLALRVLCGFSIDEIAQAFFTNKETINKRLFRAKERLRSEGITVEPLGDDDVGTRLDNTLHIIYLLFTEGYYSRTRDEILRRDLCREALRLGLMLTEHKRTDVPKANALVALMCFHASRFDARQAGQENMILYDDQDRSKWNQELIYQGMYFLGRSAVGNEISSYHLEARIACCHCYRDDGEEKWQEVLHLYNQLLLVNYSPAVALNRTYALYKAEGRESALLEAEKLQLSGSHFYHMLLGELYIGVNNNKAMEYLRTASTLAGTEAERKHIKRRLEEIIKDGVERRDETVK</sequence>
<dbReference type="InterPro" id="IPR013324">
    <property type="entry name" value="RNA_pol_sigma_r3/r4-like"/>
</dbReference>
<dbReference type="PANTHER" id="PTHR47756:SF2">
    <property type="entry name" value="BLL6612 PROTEIN"/>
    <property type="match status" value="1"/>
</dbReference>
<evidence type="ECO:0000313" key="4">
    <source>
        <dbReference type="Proteomes" id="UP000325105"/>
    </source>
</evidence>
<organism evidence="3 4">
    <name type="scientific">Sphingobacterium allocomposti</name>
    <dbReference type="NCBI Taxonomy" id="415956"/>
    <lineage>
        <taxon>Bacteria</taxon>
        <taxon>Pseudomonadati</taxon>
        <taxon>Bacteroidota</taxon>
        <taxon>Sphingobacteriia</taxon>
        <taxon>Sphingobacteriales</taxon>
        <taxon>Sphingobacteriaceae</taxon>
        <taxon>Sphingobacterium</taxon>
    </lineage>
</organism>
<dbReference type="InterPro" id="IPR014284">
    <property type="entry name" value="RNA_pol_sigma-70_dom"/>
</dbReference>
<gene>
    <name evidence="3" type="ORF">BC792_11840</name>
</gene>
<name>A0A5S5D6V2_9SPHI</name>
<dbReference type="InterPro" id="IPR007627">
    <property type="entry name" value="RNA_pol_sigma70_r2"/>
</dbReference>
<keyword evidence="4" id="KW-1185">Reference proteome</keyword>
<dbReference type="Proteomes" id="UP000325105">
    <property type="component" value="Unassembled WGS sequence"/>
</dbReference>